<dbReference type="AlphaFoldDB" id="A0A9N8EV55"/>
<proteinExistence type="predicted"/>
<evidence type="ECO:0000313" key="2">
    <source>
        <dbReference type="Proteomes" id="UP001153069"/>
    </source>
</evidence>
<protein>
    <submittedName>
        <fullName evidence="1">Uncharacterized protein</fullName>
    </submittedName>
</protein>
<reference evidence="1" key="1">
    <citation type="submission" date="2020-06" db="EMBL/GenBank/DDBJ databases">
        <authorList>
            <consortium name="Plant Systems Biology data submission"/>
        </authorList>
    </citation>
    <scope>NUCLEOTIDE SEQUENCE</scope>
    <source>
        <strain evidence="1">D6</strain>
    </source>
</reference>
<accession>A0A9N8EV55</accession>
<evidence type="ECO:0000313" key="1">
    <source>
        <dbReference type="EMBL" id="CAB9526950.1"/>
    </source>
</evidence>
<organism evidence="1 2">
    <name type="scientific">Seminavis robusta</name>
    <dbReference type="NCBI Taxonomy" id="568900"/>
    <lineage>
        <taxon>Eukaryota</taxon>
        <taxon>Sar</taxon>
        <taxon>Stramenopiles</taxon>
        <taxon>Ochrophyta</taxon>
        <taxon>Bacillariophyta</taxon>
        <taxon>Bacillariophyceae</taxon>
        <taxon>Bacillariophycidae</taxon>
        <taxon>Naviculales</taxon>
        <taxon>Naviculaceae</taxon>
        <taxon>Seminavis</taxon>
    </lineage>
</organism>
<keyword evidence="2" id="KW-1185">Reference proteome</keyword>
<sequence length="214" mass="23417">MPDIAGEWVLHEKSGLDHTPFLLPCSETPRLAVGTTLLGFGGGQQQRGTIGDVKTIAVTKKQAFGQMYLEGDVGISSTNDDGKTRLTHLGDCGTILVDKRGHGLVMHHVLEETTKITSGGERRGTTWESFGVPLEKIFASHSLLGGKDDGVSTSQIHESSAVGLRSESEHDSEIVQVERKQSYDILYCPRVEFEEEKHRTYDIAPTSLKIVLED</sequence>
<name>A0A9N8EV55_9STRA</name>
<comment type="caution">
    <text evidence="1">The sequence shown here is derived from an EMBL/GenBank/DDBJ whole genome shotgun (WGS) entry which is preliminary data.</text>
</comment>
<gene>
    <name evidence="1" type="ORF">SEMRO_1916_G305250.1</name>
</gene>
<dbReference type="EMBL" id="CAICTM010001914">
    <property type="protein sequence ID" value="CAB9526950.1"/>
    <property type="molecule type" value="Genomic_DNA"/>
</dbReference>
<dbReference type="Proteomes" id="UP001153069">
    <property type="component" value="Unassembled WGS sequence"/>
</dbReference>